<dbReference type="AlphaFoldDB" id="A0A0N5ABX7"/>
<protein>
    <submittedName>
        <fullName evidence="2">PHD finger protein 10</fullName>
    </submittedName>
</protein>
<proteinExistence type="predicted"/>
<organism evidence="1 2">
    <name type="scientific">Syphacia muris</name>
    <dbReference type="NCBI Taxonomy" id="451379"/>
    <lineage>
        <taxon>Eukaryota</taxon>
        <taxon>Metazoa</taxon>
        <taxon>Ecdysozoa</taxon>
        <taxon>Nematoda</taxon>
        <taxon>Chromadorea</taxon>
        <taxon>Rhabditida</taxon>
        <taxon>Spirurina</taxon>
        <taxon>Oxyuridomorpha</taxon>
        <taxon>Oxyuroidea</taxon>
        <taxon>Oxyuridae</taxon>
        <taxon>Syphacia</taxon>
    </lineage>
</organism>
<accession>A0A0N5ABX7</accession>
<dbReference type="Proteomes" id="UP000046393">
    <property type="component" value="Unplaced"/>
</dbReference>
<evidence type="ECO:0000313" key="2">
    <source>
        <dbReference type="WBParaSite" id="SMUV_0000165301-mRNA-1"/>
    </source>
</evidence>
<evidence type="ECO:0000313" key="1">
    <source>
        <dbReference type="Proteomes" id="UP000046393"/>
    </source>
</evidence>
<sequence length="297" mass="34475">MNVVFASDVVDSKTDNVKESTKTSVCDSAEKSGKKPLTKSSSSRVITADTTHILIEPSHIIEYEWPPKSGERFFIQEQIAELLDVKSFKRKYPDLNRHTIEINEREYLLNTYKLASVMMRAIEVHELMASDYSAIYSVAEKAKLQIIKMDTRKLQELRKNAIRSAFEFNADMNSIKNTERRHFWDIQTSIIQSAQNRWKRMEKSATRPSPYPVALIPGQYQHYYKRFTPSQLCQLPLNSVLEYEHLLPLKKERSPSPINVRETTLDSLNDTQSNDFTKMETLGTRLQSPMEINHQVR</sequence>
<dbReference type="STRING" id="451379.A0A0N5ABX7"/>
<dbReference type="WBParaSite" id="SMUV_0000165301-mRNA-1">
    <property type="protein sequence ID" value="SMUV_0000165301-mRNA-1"/>
    <property type="gene ID" value="SMUV_0000165301"/>
</dbReference>
<dbReference type="CDD" id="cd21085">
    <property type="entry name" value="WH_NTD_PHF10"/>
    <property type="match status" value="1"/>
</dbReference>
<reference evidence="2" key="1">
    <citation type="submission" date="2017-02" db="UniProtKB">
        <authorList>
            <consortium name="WormBaseParasite"/>
        </authorList>
    </citation>
    <scope>IDENTIFICATION</scope>
</reference>
<keyword evidence="1" id="KW-1185">Reference proteome</keyword>
<name>A0A0N5ABX7_9BILA</name>